<proteinExistence type="predicted"/>
<gene>
    <name evidence="1" type="ORF">GCM10009639_26920</name>
</gene>
<keyword evidence="2" id="KW-1185">Reference proteome</keyword>
<accession>A0ABP4ISG6</accession>
<dbReference type="Proteomes" id="UP001499863">
    <property type="component" value="Unassembled WGS sequence"/>
</dbReference>
<reference evidence="2" key="1">
    <citation type="journal article" date="2019" name="Int. J. Syst. Evol. Microbiol.">
        <title>The Global Catalogue of Microorganisms (GCM) 10K type strain sequencing project: providing services to taxonomists for standard genome sequencing and annotation.</title>
        <authorList>
            <consortium name="The Broad Institute Genomics Platform"/>
            <consortium name="The Broad Institute Genome Sequencing Center for Infectious Disease"/>
            <person name="Wu L."/>
            <person name="Ma J."/>
        </authorList>
    </citation>
    <scope>NUCLEOTIDE SEQUENCE [LARGE SCALE GENOMIC DNA]</scope>
    <source>
        <strain evidence="2">JCM 12393</strain>
    </source>
</reference>
<name>A0ABP4ISG6_9ACTN</name>
<comment type="caution">
    <text evidence="1">The sequence shown here is derived from an EMBL/GenBank/DDBJ whole genome shotgun (WGS) entry which is preliminary data.</text>
</comment>
<evidence type="ECO:0000313" key="1">
    <source>
        <dbReference type="EMBL" id="GAA1393613.1"/>
    </source>
</evidence>
<organism evidence="1 2">
    <name type="scientific">Kitasatospora putterlickiae</name>
    <dbReference type="NCBI Taxonomy" id="221725"/>
    <lineage>
        <taxon>Bacteria</taxon>
        <taxon>Bacillati</taxon>
        <taxon>Actinomycetota</taxon>
        <taxon>Actinomycetes</taxon>
        <taxon>Kitasatosporales</taxon>
        <taxon>Streptomycetaceae</taxon>
        <taxon>Kitasatospora</taxon>
    </lineage>
</organism>
<protein>
    <submittedName>
        <fullName evidence="1">Uncharacterized protein</fullName>
    </submittedName>
</protein>
<sequence length="94" mass="9920">MLIDGQEFQDFSFDITGKTRAAPGCVGRRFAFVAQGTSTTLSFASTVAGAYGPVLDNVQVRGEGVEALARVSGPGRRVVRELCGVAVRRKVIAC</sequence>
<evidence type="ECO:0000313" key="2">
    <source>
        <dbReference type="Proteomes" id="UP001499863"/>
    </source>
</evidence>
<dbReference type="EMBL" id="BAAAKJ010000136">
    <property type="protein sequence ID" value="GAA1393613.1"/>
    <property type="molecule type" value="Genomic_DNA"/>
</dbReference>